<evidence type="ECO:0000313" key="6">
    <source>
        <dbReference type="Proteomes" id="UP000245320"/>
    </source>
</evidence>
<keyword evidence="3" id="KW-0653">Protein transport</keyword>
<evidence type="ECO:0000256" key="4">
    <source>
        <dbReference type="ARBA" id="ARBA00023136"/>
    </source>
</evidence>
<keyword evidence="6" id="KW-1185">Reference proteome</keyword>
<evidence type="ECO:0000259" key="5">
    <source>
        <dbReference type="Pfam" id="PF01217"/>
    </source>
</evidence>
<evidence type="ECO:0000256" key="2">
    <source>
        <dbReference type="ARBA" id="ARBA00022448"/>
    </source>
</evidence>
<dbReference type="Gene3D" id="3.30.450.60">
    <property type="match status" value="1"/>
</dbReference>
<proteinExistence type="predicted"/>
<evidence type="ECO:0000313" key="7">
    <source>
        <dbReference type="RefSeq" id="XP_019785914.1"/>
    </source>
</evidence>
<dbReference type="Pfam" id="PF01217">
    <property type="entry name" value="Clat_adaptor_s"/>
    <property type="match status" value="1"/>
</dbReference>
<evidence type="ECO:0000256" key="1">
    <source>
        <dbReference type="ARBA" id="ARBA00004308"/>
    </source>
</evidence>
<dbReference type="GO" id="GO:0012505">
    <property type="term" value="C:endomembrane system"/>
    <property type="evidence" value="ECO:0007669"/>
    <property type="project" value="UniProtKB-SubCell"/>
</dbReference>
<dbReference type="PANTHER" id="PTHR11753">
    <property type="entry name" value="ADAPTOR COMPLEXES SMALL SUBUNIT FAMILY"/>
    <property type="match status" value="1"/>
</dbReference>
<feature type="domain" description="AP complex mu/sigma subunit" evidence="5">
    <location>
        <begin position="49"/>
        <end position="96"/>
    </location>
</feature>
<gene>
    <name evidence="7" type="primary">LOC101332864</name>
</gene>
<dbReference type="GO" id="GO:0015031">
    <property type="term" value="P:protein transport"/>
    <property type="evidence" value="ECO:0007669"/>
    <property type="project" value="UniProtKB-KW"/>
</dbReference>
<comment type="subcellular location">
    <subcellularLocation>
        <location evidence="1">Endomembrane system</location>
    </subcellularLocation>
</comment>
<dbReference type="AlphaFoldDB" id="A0A2U4AYN2"/>
<dbReference type="InterPro" id="IPR016635">
    <property type="entry name" value="AP_complex_ssu"/>
</dbReference>
<protein>
    <submittedName>
        <fullName evidence="7">AP-2 complex subunit sigma</fullName>
    </submittedName>
</protein>
<reference evidence="7" key="1">
    <citation type="submission" date="2025-08" db="UniProtKB">
        <authorList>
            <consortium name="RefSeq"/>
        </authorList>
    </citation>
    <scope>IDENTIFICATION</scope>
    <source>
        <tissue evidence="7">Spleen</tissue>
    </source>
</reference>
<keyword evidence="4" id="KW-0472">Membrane</keyword>
<organism evidence="6 7">
    <name type="scientific">Tursiops truncatus</name>
    <name type="common">Atlantic bottle-nosed dolphin</name>
    <name type="synonym">Delphinus truncatus</name>
    <dbReference type="NCBI Taxonomy" id="9739"/>
    <lineage>
        <taxon>Eukaryota</taxon>
        <taxon>Metazoa</taxon>
        <taxon>Chordata</taxon>
        <taxon>Craniata</taxon>
        <taxon>Vertebrata</taxon>
        <taxon>Euteleostomi</taxon>
        <taxon>Mammalia</taxon>
        <taxon>Eutheria</taxon>
        <taxon>Laurasiatheria</taxon>
        <taxon>Artiodactyla</taxon>
        <taxon>Whippomorpha</taxon>
        <taxon>Cetacea</taxon>
        <taxon>Odontoceti</taxon>
        <taxon>Delphinidae</taxon>
        <taxon>Tursiops</taxon>
    </lineage>
</organism>
<dbReference type="OrthoDB" id="9678235at2759"/>
<keyword evidence="2" id="KW-0813">Transport</keyword>
<dbReference type="Proteomes" id="UP000245320">
    <property type="component" value="Chromosome 9"/>
</dbReference>
<dbReference type="InterPro" id="IPR022775">
    <property type="entry name" value="AP_mu_sigma_su"/>
</dbReference>
<dbReference type="RefSeq" id="XP_019785914.1">
    <property type="nucleotide sequence ID" value="XM_019930355.1"/>
</dbReference>
<evidence type="ECO:0000256" key="3">
    <source>
        <dbReference type="ARBA" id="ARBA00022927"/>
    </source>
</evidence>
<dbReference type="GeneID" id="101332864"/>
<name>A0A2U4AYN2_TURTR</name>
<accession>A0A2U4AYN2</accession>
<dbReference type="InParanoid" id="A0A2U4AYN2"/>
<sequence>MICFIPIQILVGKTHLVNWYMQFDDNEKPELIEEVHATRVTVGDAKTPNFVEILNKYCNNVCELSAFTSKVYSVTDLMLVTSKIWETSQVKVPKRRLRLQSLESMPGDHL</sequence>